<feature type="chain" id="PRO_5029839192" description="SPARK domain-containing protein" evidence="2">
    <location>
        <begin position="21"/>
        <end position="354"/>
    </location>
</feature>
<dbReference type="InterPro" id="IPR040376">
    <property type="entry name" value="At4g28100-like"/>
</dbReference>
<name>A0A7J6FSG4_CANSA</name>
<gene>
    <name evidence="3" type="ORF">F8388_025276</name>
</gene>
<dbReference type="AlphaFoldDB" id="A0A7J6FSG4"/>
<keyword evidence="1" id="KW-1133">Transmembrane helix</keyword>
<evidence type="ECO:0000313" key="3">
    <source>
        <dbReference type="EMBL" id="KAF4373582.1"/>
    </source>
</evidence>
<feature type="transmembrane region" description="Helical" evidence="1">
    <location>
        <begin position="334"/>
        <end position="353"/>
    </location>
</feature>
<evidence type="ECO:0008006" key="5">
    <source>
        <dbReference type="Google" id="ProtNLM"/>
    </source>
</evidence>
<comment type="caution">
    <text evidence="3">The sequence shown here is derived from an EMBL/GenBank/DDBJ whole genome shotgun (WGS) entry which is preliminary data.</text>
</comment>
<proteinExistence type="predicted"/>
<dbReference type="EMBL" id="JAATIP010000099">
    <property type="protein sequence ID" value="KAF4373582.1"/>
    <property type="molecule type" value="Genomic_DNA"/>
</dbReference>
<protein>
    <recommendedName>
        <fullName evidence="5">SPARK domain-containing protein</fullName>
    </recommendedName>
</protein>
<dbReference type="Proteomes" id="UP000525078">
    <property type="component" value="Unassembled WGS sequence"/>
</dbReference>
<evidence type="ECO:0000313" key="4">
    <source>
        <dbReference type="Proteomes" id="UP000525078"/>
    </source>
</evidence>
<dbReference type="PANTHER" id="PTHR34056">
    <property type="entry name" value="GPI-ANCHORED PROTEIN"/>
    <property type="match status" value="1"/>
</dbReference>
<keyword evidence="1" id="KW-0812">Transmembrane</keyword>
<dbReference type="PANTHER" id="PTHR34056:SF1">
    <property type="entry name" value="GPI-ANCHORED PROTEIN"/>
    <property type="match status" value="1"/>
</dbReference>
<reference evidence="3 4" key="1">
    <citation type="journal article" date="2020" name="bioRxiv">
        <title>Sequence and annotation of 42 cannabis genomes reveals extensive copy number variation in cannabinoid synthesis and pathogen resistance genes.</title>
        <authorList>
            <person name="Mckernan K.J."/>
            <person name="Helbert Y."/>
            <person name="Kane L.T."/>
            <person name="Ebling H."/>
            <person name="Zhang L."/>
            <person name="Liu B."/>
            <person name="Eaton Z."/>
            <person name="Mclaughlin S."/>
            <person name="Kingan S."/>
            <person name="Baybayan P."/>
            <person name="Concepcion G."/>
            <person name="Jordan M."/>
            <person name="Riva A."/>
            <person name="Barbazuk W."/>
            <person name="Harkins T."/>
        </authorList>
    </citation>
    <scope>NUCLEOTIDE SEQUENCE [LARGE SCALE GENOMIC DNA]</scope>
    <source>
        <strain evidence="4">cv. Jamaican Lion 4</strain>
        <tissue evidence="3">Leaf</tissue>
    </source>
</reference>
<keyword evidence="2" id="KW-0732">Signal</keyword>
<sequence length="354" mass="38836">MTSLLPLLLLLLLHPISTHSNPNPPTLQPFLTDPSSSPPVTIPAFPEQSDLTGCHLTLPDQFYHSIKTSCSTSGQLKKGRCCPILASWLYSAYSATALGLINTKPNTELEEEKEKASKINNTMSFDMPMLPDDSETCVGEVDKALRGRGIELVGPNETCDVVYCYCGIRLHPLSCPEAFSIGEDGKVRGDKRVRRLERDCYGKSGDVNGFPGLGGCSKCLNALHLLELVKKIATLLNNNNNNNKALNTSKSEDRTTKMHNKDCQLMGLTWLLAKNRTAYMRTVSAVLRAIMLSSDEDSDQLRRCPLTSDGMPLAVDSSELSDQSSSTIIGEKTLFTISLFIAFTSFLYCILFIA</sequence>
<accession>A0A7J6FSG4</accession>
<evidence type="ECO:0000256" key="1">
    <source>
        <dbReference type="SAM" id="Phobius"/>
    </source>
</evidence>
<feature type="signal peptide" evidence="2">
    <location>
        <begin position="1"/>
        <end position="20"/>
    </location>
</feature>
<evidence type="ECO:0000256" key="2">
    <source>
        <dbReference type="SAM" id="SignalP"/>
    </source>
</evidence>
<organism evidence="3 4">
    <name type="scientific">Cannabis sativa</name>
    <name type="common">Hemp</name>
    <name type="synonym">Marijuana</name>
    <dbReference type="NCBI Taxonomy" id="3483"/>
    <lineage>
        <taxon>Eukaryota</taxon>
        <taxon>Viridiplantae</taxon>
        <taxon>Streptophyta</taxon>
        <taxon>Embryophyta</taxon>
        <taxon>Tracheophyta</taxon>
        <taxon>Spermatophyta</taxon>
        <taxon>Magnoliopsida</taxon>
        <taxon>eudicotyledons</taxon>
        <taxon>Gunneridae</taxon>
        <taxon>Pentapetalae</taxon>
        <taxon>rosids</taxon>
        <taxon>fabids</taxon>
        <taxon>Rosales</taxon>
        <taxon>Cannabaceae</taxon>
        <taxon>Cannabis</taxon>
    </lineage>
</organism>
<keyword evidence="1" id="KW-0472">Membrane</keyword>